<dbReference type="InterPro" id="IPR001810">
    <property type="entry name" value="F-box_dom"/>
</dbReference>
<keyword evidence="4" id="KW-0963">Cytoplasm</keyword>
<dbReference type="Ensembl" id="ENSECRT00000002505.1">
    <property type="protein sequence ID" value="ENSECRP00000002471.1"/>
    <property type="gene ID" value="ENSECRG00000001692.1"/>
</dbReference>
<dbReference type="GO" id="GO:0005737">
    <property type="term" value="C:cytoplasm"/>
    <property type="evidence" value="ECO:0007669"/>
    <property type="project" value="UniProtKB-SubCell"/>
</dbReference>
<evidence type="ECO:0000256" key="10">
    <source>
        <dbReference type="ARBA" id="ARBA00022833"/>
    </source>
</evidence>
<keyword evidence="6" id="KW-0479">Metal-binding</keyword>
<evidence type="ECO:0000256" key="4">
    <source>
        <dbReference type="ARBA" id="ARBA00022490"/>
    </source>
</evidence>
<keyword evidence="12" id="KW-0131">Cell cycle</keyword>
<reference evidence="15" key="3">
    <citation type="submission" date="2025-09" db="UniProtKB">
        <authorList>
            <consortium name="Ensembl"/>
        </authorList>
    </citation>
    <scope>IDENTIFICATION</scope>
</reference>
<evidence type="ECO:0000313" key="16">
    <source>
        <dbReference type="Proteomes" id="UP000694620"/>
    </source>
</evidence>
<dbReference type="GO" id="GO:0016567">
    <property type="term" value="P:protein ubiquitination"/>
    <property type="evidence" value="ECO:0007669"/>
    <property type="project" value="UniProtKB-UniPathway"/>
</dbReference>
<evidence type="ECO:0000256" key="11">
    <source>
        <dbReference type="ARBA" id="ARBA00023242"/>
    </source>
</evidence>
<keyword evidence="8" id="KW-0498">Mitosis</keyword>
<evidence type="ECO:0000256" key="6">
    <source>
        <dbReference type="ARBA" id="ARBA00022723"/>
    </source>
</evidence>
<keyword evidence="9" id="KW-0833">Ubl conjugation pathway</keyword>
<dbReference type="AlphaFoldDB" id="A0A8C4RJ64"/>
<keyword evidence="16" id="KW-1185">Reference proteome</keyword>
<organism evidence="15 16">
    <name type="scientific">Erpetoichthys calabaricus</name>
    <name type="common">Rope fish</name>
    <name type="synonym">Calamoichthys calabaricus</name>
    <dbReference type="NCBI Taxonomy" id="27687"/>
    <lineage>
        <taxon>Eukaryota</taxon>
        <taxon>Metazoa</taxon>
        <taxon>Chordata</taxon>
        <taxon>Craniata</taxon>
        <taxon>Vertebrata</taxon>
        <taxon>Euteleostomi</taxon>
        <taxon>Actinopterygii</taxon>
        <taxon>Polypteriformes</taxon>
        <taxon>Polypteridae</taxon>
        <taxon>Erpetoichthys</taxon>
    </lineage>
</organism>
<dbReference type="PANTHER" id="PTHR15493">
    <property type="entry name" value="F-BOX ONLY PROTEIN 5 AND 43"/>
    <property type="match status" value="1"/>
</dbReference>
<dbReference type="GO" id="GO:0005634">
    <property type="term" value="C:nucleus"/>
    <property type="evidence" value="ECO:0007669"/>
    <property type="project" value="UniProtKB-SubCell"/>
</dbReference>
<accession>A0A8C4RJ64</accession>
<dbReference type="GO" id="GO:0045835">
    <property type="term" value="P:negative regulation of meiotic nuclear division"/>
    <property type="evidence" value="ECO:0007669"/>
    <property type="project" value="InterPro"/>
</dbReference>
<dbReference type="GO" id="GO:0007088">
    <property type="term" value="P:regulation of mitotic nuclear division"/>
    <property type="evidence" value="ECO:0007669"/>
    <property type="project" value="InterPro"/>
</dbReference>
<evidence type="ECO:0000256" key="3">
    <source>
        <dbReference type="ARBA" id="ARBA00004906"/>
    </source>
</evidence>
<name>A0A8C4RJ64_ERPCA</name>
<keyword evidence="7 13" id="KW-0863">Zinc-finger</keyword>
<reference evidence="15" key="2">
    <citation type="submission" date="2025-08" db="UniProtKB">
        <authorList>
            <consortium name="Ensembl"/>
        </authorList>
    </citation>
    <scope>IDENTIFICATION</scope>
</reference>
<dbReference type="GO" id="GO:0008270">
    <property type="term" value="F:zinc ion binding"/>
    <property type="evidence" value="ECO:0007669"/>
    <property type="project" value="UniProtKB-KW"/>
</dbReference>
<evidence type="ECO:0000256" key="9">
    <source>
        <dbReference type="ARBA" id="ARBA00022786"/>
    </source>
</evidence>
<dbReference type="Gene3D" id="2.20.25.20">
    <property type="match status" value="1"/>
</dbReference>
<gene>
    <name evidence="15" type="primary">fbxo5</name>
</gene>
<keyword evidence="5" id="KW-0132">Cell division</keyword>
<dbReference type="PANTHER" id="PTHR15493:SF8">
    <property type="entry name" value="F-BOX ONLY PROTEIN 5"/>
    <property type="match status" value="1"/>
</dbReference>
<comment type="pathway">
    <text evidence="3">Protein modification; protein ubiquitination.</text>
</comment>
<evidence type="ECO:0000256" key="1">
    <source>
        <dbReference type="ARBA" id="ARBA00004123"/>
    </source>
</evidence>
<keyword evidence="11" id="KW-0539">Nucleus</keyword>
<dbReference type="GeneTree" id="ENSGT00530000063692"/>
<dbReference type="InterPro" id="IPR036047">
    <property type="entry name" value="F-box-like_dom_sf"/>
</dbReference>
<evidence type="ECO:0000256" key="8">
    <source>
        <dbReference type="ARBA" id="ARBA00022776"/>
    </source>
</evidence>
<feature type="domain" description="ZBR-type" evidence="14">
    <location>
        <begin position="325"/>
        <end position="373"/>
    </location>
</feature>
<dbReference type="GO" id="GO:0051301">
    <property type="term" value="P:cell division"/>
    <property type="evidence" value="ECO:0007669"/>
    <property type="project" value="UniProtKB-KW"/>
</dbReference>
<dbReference type="Gene3D" id="1.20.1280.50">
    <property type="match status" value="1"/>
</dbReference>
<protein>
    <submittedName>
        <fullName evidence="15">F-box protein 5</fullName>
    </submittedName>
</protein>
<dbReference type="SUPFAM" id="SSF81383">
    <property type="entry name" value="F-box domain"/>
    <property type="match status" value="1"/>
</dbReference>
<evidence type="ECO:0000256" key="13">
    <source>
        <dbReference type="PROSITE-ProRule" id="PRU01220"/>
    </source>
</evidence>
<reference evidence="15" key="1">
    <citation type="submission" date="2021-06" db="EMBL/GenBank/DDBJ databases">
        <authorList>
            <consortium name="Wellcome Sanger Institute Data Sharing"/>
        </authorList>
    </citation>
    <scope>NUCLEOTIDE SEQUENCE [LARGE SCALE GENOMIC DNA]</scope>
</reference>
<dbReference type="Pfam" id="PF00646">
    <property type="entry name" value="F-box"/>
    <property type="match status" value="1"/>
</dbReference>
<comment type="subcellular location">
    <subcellularLocation>
        <location evidence="2">Cytoplasm</location>
    </subcellularLocation>
    <subcellularLocation>
        <location evidence="1">Nucleus</location>
    </subcellularLocation>
</comment>
<dbReference type="UniPathway" id="UPA00143"/>
<evidence type="ECO:0000256" key="2">
    <source>
        <dbReference type="ARBA" id="ARBA00004496"/>
    </source>
</evidence>
<evidence type="ECO:0000256" key="7">
    <source>
        <dbReference type="ARBA" id="ARBA00022771"/>
    </source>
</evidence>
<evidence type="ECO:0000256" key="12">
    <source>
        <dbReference type="ARBA" id="ARBA00023306"/>
    </source>
</evidence>
<keyword evidence="10" id="KW-0862">Zinc</keyword>
<dbReference type="InterPro" id="IPR047147">
    <property type="entry name" value="FBX5_43"/>
</dbReference>
<proteinExistence type="predicted"/>
<dbReference type="Proteomes" id="UP000694620">
    <property type="component" value="Chromosome 3"/>
</dbReference>
<dbReference type="InterPro" id="IPR044064">
    <property type="entry name" value="ZF_ZBR"/>
</dbReference>
<evidence type="ECO:0000256" key="5">
    <source>
        <dbReference type="ARBA" id="ARBA00022618"/>
    </source>
</evidence>
<evidence type="ECO:0000313" key="15">
    <source>
        <dbReference type="Ensembl" id="ENSECRP00000002471.1"/>
    </source>
</evidence>
<sequence>MKCHYASQKQPALCFSNTTGANIKLKSVMENEMKSAKEESQCQLLKTLPCSEDQNSCKTDPGPVHNKENVKAASFKECTNEPSLLDGTLEESGYLSYTDSQNSIIFDLETHDAYSEQSEIQDNFHVPAELDNSTEKQTRAISSNMGSLPCVQFAHAACTELMSTHRKCNKFDWTCVDRIADKFNLRNIIGRNIGLDDVDILKELLQRGMKHLLGKILMLLDGEDLIQCVLVSRTWKKIILGDKCTAERYSVAVDKLEKYTLNGMEEFTRAVDGCSREILSCMQVLASTPVSSTPRKMEQIGKLDSQCSKFNSFCQTASTLKHGEGLKACRRCGFPAKFDSCLQRATCTRSSCGCDLCTKCFREYHPSSNCTTGKSTKPVILAGSKKSKSNLKRL</sequence>
<dbReference type="PROSITE" id="PS51872">
    <property type="entry name" value="ZF_ZBR"/>
    <property type="match status" value="1"/>
</dbReference>
<evidence type="ECO:0000259" key="14">
    <source>
        <dbReference type="PROSITE" id="PS51872"/>
    </source>
</evidence>